<evidence type="ECO:0008006" key="2">
    <source>
        <dbReference type="Google" id="ProtNLM"/>
    </source>
</evidence>
<protein>
    <recommendedName>
        <fullName evidence="2">Protein containing DUF1814</fullName>
    </recommendedName>
</protein>
<dbReference type="EMBL" id="CABP01000179">
    <property type="protein sequence ID" value="CBI06415.1"/>
    <property type="molecule type" value="Genomic_DNA"/>
</dbReference>
<dbReference type="InterPro" id="IPR014942">
    <property type="entry name" value="AbiEii"/>
</dbReference>
<name>E6QGQ1_9ZZZZ</name>
<dbReference type="Pfam" id="PF08843">
    <property type="entry name" value="AbiEii"/>
    <property type="match status" value="1"/>
</dbReference>
<dbReference type="AlphaFoldDB" id="E6QGQ1"/>
<evidence type="ECO:0000313" key="1">
    <source>
        <dbReference type="EMBL" id="CBI06415.1"/>
    </source>
</evidence>
<proteinExistence type="predicted"/>
<sequence>MMNKEDFAQYVDVAMRGDGLGFLRPVVEKELLHYEIFSALDEEGLLKDLVFQGGTSLRLCYGSERFSEDLDFAGGKNFSARSMAAVKGCIVGKIGKRFDLDITVREPRDAPFDGTVRVDKWMVTIQTSPDRPDVPRQKIKLEIANVPAYSRDILPLRINYSVLEGRSQPLVAVESRDEILADKLIALPASISRMIGQEMEFTPSRIRHRDIWDIAWLSGQGAQLDTQLVRKKISDYGLDGFPRFLDRAIAAIPVIAGGEGFRAQMARFLPQTQHDRVFGKAGYEKYFENTVSGLLSSLRKDLEFDKVPQGAAREEKAWSGVVTLLACFRD</sequence>
<reference evidence="1" key="1">
    <citation type="submission" date="2009-10" db="EMBL/GenBank/DDBJ databases">
        <title>Diversity of trophic interactions inside an arsenic-rich microbial ecosystem.</title>
        <authorList>
            <person name="Bertin P.N."/>
            <person name="Heinrich-Salmeron A."/>
            <person name="Pelletier E."/>
            <person name="Goulhen-Chollet F."/>
            <person name="Arsene-Ploetze F."/>
            <person name="Gallien S."/>
            <person name="Calteau A."/>
            <person name="Vallenet D."/>
            <person name="Casiot C."/>
            <person name="Chane-Woon-Ming B."/>
            <person name="Giloteaux L."/>
            <person name="Barakat M."/>
            <person name="Bonnefoy V."/>
            <person name="Bruneel O."/>
            <person name="Chandler M."/>
            <person name="Cleiss J."/>
            <person name="Duran R."/>
            <person name="Elbaz-Poulichet F."/>
            <person name="Fonknechten N."/>
            <person name="Lauga B."/>
            <person name="Mornico D."/>
            <person name="Ortet P."/>
            <person name="Schaeffer C."/>
            <person name="Siguier P."/>
            <person name="Alexander Thil Smith A."/>
            <person name="Van Dorsselaer A."/>
            <person name="Weissenbach J."/>
            <person name="Medigue C."/>
            <person name="Le Paslier D."/>
        </authorList>
    </citation>
    <scope>NUCLEOTIDE SEQUENCE</scope>
</reference>
<organism evidence="1">
    <name type="scientific">mine drainage metagenome</name>
    <dbReference type="NCBI Taxonomy" id="410659"/>
    <lineage>
        <taxon>unclassified sequences</taxon>
        <taxon>metagenomes</taxon>
        <taxon>ecological metagenomes</taxon>
    </lineage>
</organism>
<dbReference type="Gene3D" id="3.10.450.620">
    <property type="entry name" value="JHP933, nucleotidyltransferase-like core domain"/>
    <property type="match status" value="1"/>
</dbReference>
<gene>
    <name evidence="1" type="ORF">CARN5_0056</name>
</gene>
<comment type="caution">
    <text evidence="1">The sequence shown here is derived from an EMBL/GenBank/DDBJ whole genome shotgun (WGS) entry which is preliminary data.</text>
</comment>
<accession>E6QGQ1</accession>